<proteinExistence type="predicted"/>
<sequence>MSYRTLLPALLWWGLSLWLLLKPAGEPSALPHFDKIGHFALFAVQAGLLGWGWRRAGLPHAVCAAWLACALWAGVSEGLQAWLTADRAAEWLDALADVLGASLALAGLGRFVAPAGKAV</sequence>
<reference evidence="1 2" key="1">
    <citation type="submission" date="2009-02" db="EMBL/GenBank/DDBJ databases">
        <title>Sequencing of the draft genome and assembly of Lutiella nitroferrum 2002.</title>
        <authorList>
            <consortium name="US DOE Joint Genome Institute (JGI-PGF)"/>
            <person name="Lucas S."/>
            <person name="Copeland A."/>
            <person name="Lapidus A."/>
            <person name="Glavina del Rio T."/>
            <person name="Tice H."/>
            <person name="Bruce D."/>
            <person name="Goodwin L."/>
            <person name="Pitluck S."/>
            <person name="Larimer F."/>
            <person name="Land M.L."/>
            <person name="Hauser L."/>
            <person name="Coates J.D."/>
        </authorList>
    </citation>
    <scope>NUCLEOTIDE SEQUENCE [LARGE SCALE GENOMIC DNA]</scope>
    <source>
        <strain evidence="1 2">2002</strain>
    </source>
</reference>
<dbReference type="AlphaFoldDB" id="B9Z786"/>
<keyword evidence="2" id="KW-1185">Reference proteome</keyword>
<name>B9Z786_9NEIS</name>
<organism evidence="1 2">
    <name type="scientific">Pseudogulbenkiania ferrooxidans 2002</name>
    <dbReference type="NCBI Taxonomy" id="279714"/>
    <lineage>
        <taxon>Bacteria</taxon>
        <taxon>Pseudomonadati</taxon>
        <taxon>Pseudomonadota</taxon>
        <taxon>Betaproteobacteria</taxon>
        <taxon>Neisseriales</taxon>
        <taxon>Chromobacteriaceae</taxon>
        <taxon>Pseudogulbenkiania</taxon>
    </lineage>
</organism>
<dbReference type="NCBIfam" id="NF037970">
    <property type="entry name" value="vanZ_1"/>
    <property type="match status" value="1"/>
</dbReference>
<protein>
    <recommendedName>
        <fullName evidence="3">VanZ family protein</fullName>
    </recommendedName>
</protein>
<comment type="caution">
    <text evidence="1">The sequence shown here is derived from an EMBL/GenBank/DDBJ whole genome shotgun (WGS) entry which is preliminary data.</text>
</comment>
<dbReference type="PANTHER" id="PTHR28008">
    <property type="entry name" value="DOMAIN PROTEIN, PUTATIVE (AFU_ORTHOLOGUE AFUA_3G10980)-RELATED"/>
    <property type="match status" value="1"/>
</dbReference>
<accession>B9Z786</accession>
<dbReference type="EMBL" id="ACIS01000009">
    <property type="protein sequence ID" value="EEG07401.1"/>
    <property type="molecule type" value="Genomic_DNA"/>
</dbReference>
<dbReference type="Proteomes" id="UP000003165">
    <property type="component" value="Unassembled WGS sequence"/>
</dbReference>
<evidence type="ECO:0000313" key="2">
    <source>
        <dbReference type="Proteomes" id="UP000003165"/>
    </source>
</evidence>
<dbReference type="eggNOG" id="COG5652">
    <property type="taxonomic scope" value="Bacteria"/>
</dbReference>
<dbReference type="RefSeq" id="WP_008955241.1">
    <property type="nucleotide sequence ID" value="NZ_ACIS01000009.1"/>
</dbReference>
<dbReference type="PANTHER" id="PTHR28008:SF1">
    <property type="entry name" value="DOMAIN PROTEIN, PUTATIVE (AFU_ORTHOLOGUE AFUA_3G10980)-RELATED"/>
    <property type="match status" value="1"/>
</dbReference>
<evidence type="ECO:0008006" key="3">
    <source>
        <dbReference type="Google" id="ProtNLM"/>
    </source>
</evidence>
<evidence type="ECO:0000313" key="1">
    <source>
        <dbReference type="EMBL" id="EEG07401.1"/>
    </source>
</evidence>
<gene>
    <name evidence="1" type="ORF">FuraDRAFT_3222</name>
</gene>